<keyword evidence="1" id="KW-0732">Signal</keyword>
<dbReference type="Proteomes" id="UP000214646">
    <property type="component" value="Unassembled WGS sequence"/>
</dbReference>
<evidence type="ECO:0000259" key="2">
    <source>
        <dbReference type="Pfam" id="PF00857"/>
    </source>
</evidence>
<dbReference type="Gene3D" id="3.40.50.850">
    <property type="entry name" value="Isochorismatase-like"/>
    <property type="match status" value="1"/>
</dbReference>
<protein>
    <recommendedName>
        <fullName evidence="2">Isochorismatase-like domain-containing protein</fullName>
    </recommendedName>
</protein>
<feature type="domain" description="Isochorismatase-like" evidence="2">
    <location>
        <begin position="272"/>
        <end position="325"/>
    </location>
</feature>
<dbReference type="SUPFAM" id="SSF52499">
    <property type="entry name" value="Isochorismatase-like hydrolases"/>
    <property type="match status" value="1"/>
</dbReference>
<dbReference type="EMBL" id="NIDE01000014">
    <property type="protein sequence ID" value="OWK37587.1"/>
    <property type="molecule type" value="Genomic_DNA"/>
</dbReference>
<comment type="caution">
    <text evidence="3">The sequence shown here is derived from an EMBL/GenBank/DDBJ whole genome shotgun (WGS) entry which is preliminary data.</text>
</comment>
<evidence type="ECO:0000313" key="3">
    <source>
        <dbReference type="EMBL" id="OWK37587.1"/>
    </source>
</evidence>
<reference evidence="4" key="1">
    <citation type="submission" date="2017-06" db="EMBL/GenBank/DDBJ databases">
        <title>Genome analysis of Fimbriiglobus ruber SP5, the first member of the order Planctomycetales with confirmed chitinolytic capability.</title>
        <authorList>
            <person name="Ravin N.V."/>
            <person name="Rakitin A.L."/>
            <person name="Ivanova A.A."/>
            <person name="Beletsky A.V."/>
            <person name="Kulichevskaya I.S."/>
            <person name="Mardanov A.V."/>
            <person name="Dedysh S.N."/>
        </authorList>
    </citation>
    <scope>NUCLEOTIDE SEQUENCE [LARGE SCALE GENOMIC DNA]</scope>
    <source>
        <strain evidence="4">SP5</strain>
    </source>
</reference>
<proteinExistence type="predicted"/>
<sequence length="361" mass="40512">MRTFNTLRWLAATLAMSLAVPSPARADDPKPRTYDNRLTPVADPKPLLGDYPEFVEPVREVVRFEAPVLVDDEGADLHVRAWRFTYNARGIIEMPNRLRAAETALIVVHPWGIDDGQGWRTPEPNGVCDFCTPDKNKLAARHTHEVIDPFLKSFRGKVGFVMYSLIGPADPIRKKLYRTFDYNPTAAERARAEKDLRVKLASLPYKGGPLPDRLTLSADKPVADYFRQFPGLDASARYNGAGFWDVPVPVTKDLTVAPDDVLIFDVEGYPLLRDYLKKHKIRHVLLAGYATDMCYCRTTAGYQNLSKDFNVFLVGDASLATYPANNTPRFATNAHLSFAALEQLITQISWVKYTGTQPAPR</sequence>
<feature type="chain" id="PRO_5012194975" description="Isochorismatase-like domain-containing protein" evidence="1">
    <location>
        <begin position="27"/>
        <end position="361"/>
    </location>
</feature>
<evidence type="ECO:0000313" key="4">
    <source>
        <dbReference type="Proteomes" id="UP000214646"/>
    </source>
</evidence>
<dbReference type="OrthoDB" id="248528at2"/>
<organism evidence="3 4">
    <name type="scientific">Fimbriiglobus ruber</name>
    <dbReference type="NCBI Taxonomy" id="1908690"/>
    <lineage>
        <taxon>Bacteria</taxon>
        <taxon>Pseudomonadati</taxon>
        <taxon>Planctomycetota</taxon>
        <taxon>Planctomycetia</taxon>
        <taxon>Gemmatales</taxon>
        <taxon>Gemmataceae</taxon>
        <taxon>Fimbriiglobus</taxon>
    </lineage>
</organism>
<accession>A0A225DN37</accession>
<gene>
    <name evidence="3" type="ORF">FRUB_06707</name>
</gene>
<feature type="signal peptide" evidence="1">
    <location>
        <begin position="1"/>
        <end position="26"/>
    </location>
</feature>
<dbReference type="InterPro" id="IPR036380">
    <property type="entry name" value="Isochorismatase-like_sf"/>
</dbReference>
<evidence type="ECO:0000256" key="1">
    <source>
        <dbReference type="SAM" id="SignalP"/>
    </source>
</evidence>
<dbReference type="Pfam" id="PF00857">
    <property type="entry name" value="Isochorismatase"/>
    <property type="match status" value="1"/>
</dbReference>
<dbReference type="RefSeq" id="WP_088257471.1">
    <property type="nucleotide sequence ID" value="NZ_NIDE01000014.1"/>
</dbReference>
<dbReference type="InterPro" id="IPR000868">
    <property type="entry name" value="Isochorismatase-like_dom"/>
</dbReference>
<dbReference type="AlphaFoldDB" id="A0A225DN37"/>
<keyword evidence="4" id="KW-1185">Reference proteome</keyword>
<name>A0A225DN37_9BACT</name>